<dbReference type="EMBL" id="CAKMRJ010001112">
    <property type="protein sequence ID" value="CAH1421473.1"/>
    <property type="molecule type" value="Genomic_DNA"/>
</dbReference>
<evidence type="ECO:0000313" key="1">
    <source>
        <dbReference type="EMBL" id="CAH1421473.1"/>
    </source>
</evidence>
<dbReference type="Proteomes" id="UP001157418">
    <property type="component" value="Unassembled WGS sequence"/>
</dbReference>
<accession>A0AAU9MA32</accession>
<gene>
    <name evidence="1" type="ORF">LVIROSA_LOCUS8872</name>
</gene>
<proteinExistence type="predicted"/>
<organism evidence="1 2">
    <name type="scientific">Lactuca virosa</name>
    <dbReference type="NCBI Taxonomy" id="75947"/>
    <lineage>
        <taxon>Eukaryota</taxon>
        <taxon>Viridiplantae</taxon>
        <taxon>Streptophyta</taxon>
        <taxon>Embryophyta</taxon>
        <taxon>Tracheophyta</taxon>
        <taxon>Spermatophyta</taxon>
        <taxon>Magnoliopsida</taxon>
        <taxon>eudicotyledons</taxon>
        <taxon>Gunneridae</taxon>
        <taxon>Pentapetalae</taxon>
        <taxon>asterids</taxon>
        <taxon>campanulids</taxon>
        <taxon>Asterales</taxon>
        <taxon>Asteraceae</taxon>
        <taxon>Cichorioideae</taxon>
        <taxon>Cichorieae</taxon>
        <taxon>Lactucinae</taxon>
        <taxon>Lactuca</taxon>
    </lineage>
</organism>
<comment type="caution">
    <text evidence="1">The sequence shown here is derived from an EMBL/GenBank/DDBJ whole genome shotgun (WGS) entry which is preliminary data.</text>
</comment>
<sequence length="84" mass="9285">MQRLVTQQRPECKAVLQEVTQLVEEKLSSNSKALKTTFGATQLKIDGDFLYFLEEAASIVVLIALPTSFHALKPFKVPASGYSL</sequence>
<evidence type="ECO:0000313" key="2">
    <source>
        <dbReference type="Proteomes" id="UP001157418"/>
    </source>
</evidence>
<protein>
    <submittedName>
        <fullName evidence="1">Uncharacterized protein</fullName>
    </submittedName>
</protein>
<keyword evidence="2" id="KW-1185">Reference proteome</keyword>
<name>A0AAU9MA32_9ASTR</name>
<dbReference type="AlphaFoldDB" id="A0AAU9MA32"/>
<reference evidence="1 2" key="1">
    <citation type="submission" date="2022-01" db="EMBL/GenBank/DDBJ databases">
        <authorList>
            <person name="Xiong W."/>
            <person name="Schranz E."/>
        </authorList>
    </citation>
    <scope>NUCLEOTIDE SEQUENCE [LARGE SCALE GENOMIC DNA]</scope>
</reference>